<keyword evidence="8" id="KW-1185">Reference proteome</keyword>
<dbReference type="OrthoDB" id="10017443at2759"/>
<feature type="non-terminal residue" evidence="7">
    <location>
        <position position="1"/>
    </location>
</feature>
<accession>A0A6S7G7V4</accession>
<keyword evidence="5" id="KW-0472">Membrane</keyword>
<organism evidence="7 8">
    <name type="scientific">Paramuricea clavata</name>
    <name type="common">Red gorgonian</name>
    <name type="synonym">Violescent sea-whip</name>
    <dbReference type="NCBI Taxonomy" id="317549"/>
    <lineage>
        <taxon>Eukaryota</taxon>
        <taxon>Metazoa</taxon>
        <taxon>Cnidaria</taxon>
        <taxon>Anthozoa</taxon>
        <taxon>Octocorallia</taxon>
        <taxon>Malacalcyonacea</taxon>
        <taxon>Plexauridae</taxon>
        <taxon>Paramuricea</taxon>
    </lineage>
</organism>
<reference evidence="7" key="1">
    <citation type="submission" date="2020-04" db="EMBL/GenBank/DDBJ databases">
        <authorList>
            <person name="Alioto T."/>
            <person name="Alioto T."/>
            <person name="Gomez Garrido J."/>
        </authorList>
    </citation>
    <scope>NUCLEOTIDE SEQUENCE</scope>
    <source>
        <strain evidence="7">A484AB</strain>
    </source>
</reference>
<evidence type="ECO:0000256" key="3">
    <source>
        <dbReference type="ARBA" id="ARBA00022729"/>
    </source>
</evidence>
<evidence type="ECO:0000256" key="4">
    <source>
        <dbReference type="ARBA" id="ARBA00022989"/>
    </source>
</evidence>
<evidence type="ECO:0000256" key="6">
    <source>
        <dbReference type="ARBA" id="ARBA00023180"/>
    </source>
</evidence>
<dbReference type="AlphaFoldDB" id="A0A6S7G7V4"/>
<evidence type="ECO:0000313" key="7">
    <source>
        <dbReference type="EMBL" id="CAB3986853.1"/>
    </source>
</evidence>
<keyword evidence="2" id="KW-0812">Transmembrane</keyword>
<protein>
    <submittedName>
        <fullName evidence="7">Uncharacterized protein</fullName>
    </submittedName>
</protein>
<keyword evidence="4" id="KW-1133">Transmembrane helix</keyword>
<comment type="caution">
    <text evidence="7">The sequence shown here is derived from an EMBL/GenBank/DDBJ whole genome shotgun (WGS) entry which is preliminary data.</text>
</comment>
<keyword evidence="6" id="KW-0325">Glycoprotein</keyword>
<gene>
    <name evidence="7" type="ORF">PACLA_8A012848</name>
</gene>
<dbReference type="PANTHER" id="PTHR31386">
    <property type="entry name" value="UNCHARACTERIZED PROTEIN KIAA2013"/>
    <property type="match status" value="1"/>
</dbReference>
<dbReference type="Pfam" id="PF10222">
    <property type="entry name" value="DUF2152"/>
    <property type="match status" value="1"/>
</dbReference>
<dbReference type="EMBL" id="CACRXK020001082">
    <property type="protein sequence ID" value="CAB3986853.1"/>
    <property type="molecule type" value="Genomic_DNA"/>
</dbReference>
<evidence type="ECO:0000256" key="1">
    <source>
        <dbReference type="ARBA" id="ARBA00004479"/>
    </source>
</evidence>
<evidence type="ECO:0000256" key="2">
    <source>
        <dbReference type="ARBA" id="ARBA00022692"/>
    </source>
</evidence>
<dbReference type="PANTHER" id="PTHR31386:SF2">
    <property type="entry name" value="SIMILAR TO RIKEN CDNA 2510039O18"/>
    <property type="match status" value="1"/>
</dbReference>
<keyword evidence="3" id="KW-0732">Signal</keyword>
<evidence type="ECO:0000256" key="5">
    <source>
        <dbReference type="ARBA" id="ARBA00023136"/>
    </source>
</evidence>
<proteinExistence type="predicted"/>
<dbReference type="Proteomes" id="UP001152795">
    <property type="component" value="Unassembled WGS sequence"/>
</dbReference>
<dbReference type="GO" id="GO:0016020">
    <property type="term" value="C:membrane"/>
    <property type="evidence" value="ECO:0007669"/>
    <property type="project" value="UniProtKB-SubCell"/>
</dbReference>
<dbReference type="InterPro" id="IPR018795">
    <property type="entry name" value="K2013-like"/>
</dbReference>
<name>A0A6S7G7V4_PARCT</name>
<evidence type="ECO:0000313" key="8">
    <source>
        <dbReference type="Proteomes" id="UP001152795"/>
    </source>
</evidence>
<comment type="subcellular location">
    <subcellularLocation>
        <location evidence="1">Membrane</location>
        <topology evidence="1">Single-pass type I membrane protein</topology>
    </subcellularLocation>
</comment>
<sequence>MFVFKRLDGLRNWLKGRALFISSLSLRCRRLLFVSLVAIVIFIFSPVLRNFHPSKYLGSYHIDQAYVCLENRISHWKEAVGSKDAIITHNPLESEEASMLAYVGNGVIGMSLNGNRHLYISDGDSLSIEIPYESLLTFTVDERHSQSEATVIDLRRGLIHNIHSYSKEKSCVVVEHIVYADQNKPSLLVQEIIINNHAHLPVRVKFKHTGHKRWKKSKMHSENFSAPKPGLPNIPLSVVTNSMKHPKLRDTDLIIAVGSSSIAPVEMVPFESVKSLQFLTAVHSKTVPRVKPTTSAPLIAEKSLRKMIVEELKNGIQQEESLREEQSSTWRKIWMSGVSVPVKHHPDTPAGNKVNITMYYVLSSLTTSLAKQPSQSYPGRCYQGVPTMHTALMWTYPKTELDVTNLAMKWKTSLMTHGCESFFDRGTIYLHQAMVLSFGGFTFARGHLEFAANPAKLQTDIFFHHIEYYGSFVNVKVLVSHQWSQAAEIKVWAENQDKLFACEAGCQFPPVILSSKGMTFPVKITSPVTPLLYISNNESHLLSLRKMDFIQKIWKAELLSCSVAHSVAQLLTQLLSCSVAQLLIVVKVRIRLLTHCRYFQITWSQLKEN</sequence>